<comment type="subunit">
    <text evidence="6">Interacts with MinD and FtsZ.</text>
</comment>
<dbReference type="PANTHER" id="PTHR34108:SF1">
    <property type="entry name" value="SEPTUM SITE-DETERMINING PROTEIN MINC"/>
    <property type="match status" value="1"/>
</dbReference>
<dbReference type="PANTHER" id="PTHR34108">
    <property type="entry name" value="SEPTUM SITE-DETERMINING PROTEIN MINC"/>
    <property type="match status" value="1"/>
</dbReference>
<keyword evidence="9" id="KW-1185">Reference proteome</keyword>
<dbReference type="GO" id="GO:0000917">
    <property type="term" value="P:division septum assembly"/>
    <property type="evidence" value="ECO:0007669"/>
    <property type="project" value="UniProtKB-KW"/>
</dbReference>
<comment type="similarity">
    <text evidence="1 6">Belongs to the MinC family.</text>
</comment>
<protein>
    <recommendedName>
        <fullName evidence="6">Probable septum site-determining protein MinC</fullName>
    </recommendedName>
</protein>
<dbReference type="SUPFAM" id="SSF63848">
    <property type="entry name" value="Cell-division inhibitor MinC, C-terminal domain"/>
    <property type="match status" value="1"/>
</dbReference>
<keyword evidence="3 6" id="KW-0717">Septation</keyword>
<keyword evidence="2 6" id="KW-0132">Cell division</keyword>
<evidence type="ECO:0000256" key="6">
    <source>
        <dbReference type="HAMAP-Rule" id="MF_00267"/>
    </source>
</evidence>
<dbReference type="GO" id="GO:1901891">
    <property type="term" value="P:regulation of cell septum assembly"/>
    <property type="evidence" value="ECO:0007669"/>
    <property type="project" value="InterPro"/>
</dbReference>
<evidence type="ECO:0000256" key="5">
    <source>
        <dbReference type="ARBA" id="ARBA00025606"/>
    </source>
</evidence>
<feature type="domain" description="Septum formation inhibitor MinC C-terminal" evidence="7">
    <location>
        <begin position="114"/>
        <end position="185"/>
    </location>
</feature>
<dbReference type="InterPro" id="IPR013033">
    <property type="entry name" value="MinC"/>
</dbReference>
<keyword evidence="4 6" id="KW-0131">Cell cycle</keyword>
<evidence type="ECO:0000256" key="4">
    <source>
        <dbReference type="ARBA" id="ARBA00023306"/>
    </source>
</evidence>
<sequence>MKFKLRGTNVIAIELLTDEKSFNVEEIKKFILEKKQLLRGARFIISVENKVLKEEEVKELSDFLHSMEELTFCGLKTNLKENRELCIKLNIPCDLSSMELEREKERAETEEVKFVRKTLRSGDKITSTGDLVVMGDVNPGAEIEAGGNVYVMGNLRGTVKAGIGKTSGEVRALFFQAPRLELCGKELIFDRNEKYINFRVKVKDGEIKLEPQNGKKGR</sequence>
<dbReference type="GO" id="GO:0000902">
    <property type="term" value="P:cell morphogenesis"/>
    <property type="evidence" value="ECO:0007669"/>
    <property type="project" value="InterPro"/>
</dbReference>
<dbReference type="InterPro" id="IPR036145">
    <property type="entry name" value="MinC_C_sf"/>
</dbReference>
<dbReference type="InterPro" id="IPR016098">
    <property type="entry name" value="CAP/MinC_C"/>
</dbReference>
<evidence type="ECO:0000256" key="2">
    <source>
        <dbReference type="ARBA" id="ARBA00022618"/>
    </source>
</evidence>
<dbReference type="Pfam" id="PF03775">
    <property type="entry name" value="MinC_C"/>
    <property type="match status" value="1"/>
</dbReference>
<evidence type="ECO:0000256" key="3">
    <source>
        <dbReference type="ARBA" id="ARBA00023210"/>
    </source>
</evidence>
<evidence type="ECO:0000313" key="9">
    <source>
        <dbReference type="Proteomes" id="UP000295777"/>
    </source>
</evidence>
<evidence type="ECO:0000256" key="1">
    <source>
        <dbReference type="ARBA" id="ARBA00006291"/>
    </source>
</evidence>
<comment type="function">
    <text evidence="5 6">Cell division inhibitor that blocks the formation of polar Z ring septums. Rapidly oscillates between the poles of the cell to destabilize FtsZ filaments that have formed before they mature into polar Z rings. Prevents FtsZ polymerization.</text>
</comment>
<accession>A0A4R1GH35</accession>
<dbReference type="EMBL" id="SMFV01000002">
    <property type="protein sequence ID" value="TCK05149.1"/>
    <property type="molecule type" value="Genomic_DNA"/>
</dbReference>
<dbReference type="Proteomes" id="UP000295777">
    <property type="component" value="Unassembled WGS sequence"/>
</dbReference>
<dbReference type="Gene3D" id="2.160.20.70">
    <property type="match status" value="1"/>
</dbReference>
<proteinExistence type="inferred from homology"/>
<dbReference type="HAMAP" id="MF_00267">
    <property type="entry name" value="MinC"/>
    <property type="match status" value="1"/>
</dbReference>
<dbReference type="AlphaFoldDB" id="A0A4R1GH35"/>
<gene>
    <name evidence="6" type="primary">minC</name>
    <name evidence="8" type="ORF">CLV27_0568</name>
</gene>
<evidence type="ECO:0000313" key="8">
    <source>
        <dbReference type="EMBL" id="TCK05149.1"/>
    </source>
</evidence>
<name>A0A4R1GH35_9BACT</name>
<comment type="caution">
    <text evidence="8">The sequence shown here is derived from an EMBL/GenBank/DDBJ whole genome shotgun (WGS) entry which is preliminary data.</text>
</comment>
<evidence type="ECO:0000259" key="7">
    <source>
        <dbReference type="Pfam" id="PF03775"/>
    </source>
</evidence>
<dbReference type="RefSeq" id="WP_132525610.1">
    <property type="nucleotide sequence ID" value="NZ_SMFV01000002.1"/>
</dbReference>
<reference evidence="8 9" key="1">
    <citation type="submission" date="2019-03" db="EMBL/GenBank/DDBJ databases">
        <title>Genomic Encyclopedia of Archaeal and Bacterial Type Strains, Phase II (KMG-II): from individual species to whole genera.</title>
        <authorList>
            <person name="Goeker M."/>
        </authorList>
    </citation>
    <scope>NUCLEOTIDE SEQUENCE [LARGE SCALE GENOMIC DNA]</scope>
    <source>
        <strain evidence="8 9">DSM 24425</strain>
    </source>
</reference>
<organism evidence="8 9">
    <name type="scientific">Phorcysia thermohydrogeniphila</name>
    <dbReference type="NCBI Taxonomy" id="936138"/>
    <lineage>
        <taxon>Bacteria</taxon>
        <taxon>Pseudomonadati</taxon>
        <taxon>Aquificota</taxon>
        <taxon>Aquificia</taxon>
        <taxon>Desulfurobacteriales</taxon>
        <taxon>Desulfurobacteriaceae</taxon>
        <taxon>Phorcysia</taxon>
    </lineage>
</organism>
<dbReference type="InterPro" id="IPR005526">
    <property type="entry name" value="Septum_form_inhib_MinC_C"/>
</dbReference>
<dbReference type="OrthoDB" id="9790810at2"/>